<evidence type="ECO:0000313" key="3">
    <source>
        <dbReference type="Proteomes" id="UP000075714"/>
    </source>
</evidence>
<dbReference type="Proteomes" id="UP000075714">
    <property type="component" value="Unassembled WGS sequence"/>
</dbReference>
<gene>
    <name evidence="2" type="ORF">GPECTOR_29g85</name>
</gene>
<name>A0A150GG49_GONPE</name>
<protein>
    <submittedName>
        <fullName evidence="2">Uncharacterized protein</fullName>
    </submittedName>
</protein>
<dbReference type="OrthoDB" id="563259at2759"/>
<accession>A0A150GG49</accession>
<reference evidence="3" key="1">
    <citation type="journal article" date="2016" name="Nat. Commun.">
        <title>The Gonium pectorale genome demonstrates co-option of cell cycle regulation during the evolution of multicellularity.</title>
        <authorList>
            <person name="Hanschen E.R."/>
            <person name="Marriage T.N."/>
            <person name="Ferris P.J."/>
            <person name="Hamaji T."/>
            <person name="Toyoda A."/>
            <person name="Fujiyama A."/>
            <person name="Neme R."/>
            <person name="Noguchi H."/>
            <person name="Minakuchi Y."/>
            <person name="Suzuki M."/>
            <person name="Kawai-Toyooka H."/>
            <person name="Smith D.R."/>
            <person name="Sparks H."/>
            <person name="Anderson J."/>
            <person name="Bakaric R."/>
            <person name="Luria V."/>
            <person name="Karger A."/>
            <person name="Kirschner M.W."/>
            <person name="Durand P.M."/>
            <person name="Michod R.E."/>
            <person name="Nozaki H."/>
            <person name="Olson B.J."/>
        </authorList>
    </citation>
    <scope>NUCLEOTIDE SEQUENCE [LARGE SCALE GENOMIC DNA]</scope>
    <source>
        <strain evidence="3">NIES-2863</strain>
    </source>
</reference>
<comment type="caution">
    <text evidence="2">The sequence shown here is derived from an EMBL/GenBank/DDBJ whole genome shotgun (WGS) entry which is preliminary data.</text>
</comment>
<feature type="compositionally biased region" description="Low complexity" evidence="1">
    <location>
        <begin position="301"/>
        <end position="322"/>
    </location>
</feature>
<sequence length="698" mass="71772">MHVLDDEHASPQYPALHLAVCGPARGPLLCLLSVVLRLRPHDLSGGAARQELVCRIARQGVFTATSVLQLPGTVEGRGVARGFLFALLGSKALHAASRQLAALVDSVEAAAVDIEAAGEEPAANLHLQRYTCGLRIMVHTSINTACTIAMTSSPDEGRGLCAELVAVLEDSWLVAGARGEGDGGEDAARLAARLQVVASGRCVQHAARCMGLAVLCDADGGSAYGLPPEVLALLHTEQSPAGGEMSEDAATQLRAMVCMMQLGDAAPPVRRGALVLAMRVGWLAVASAQSRAAREGGVGGNDDAASGSSGVSPPAAMAAPGPRRSVPQEEVFPLAADALRAAWRFLALPRAVAQAASAAAVAEAADWWRLAAAVVDRAVPCSAGDAGMLGLASLGSSLAAVWGLLPGCGVLSLPAEPPPALAAALDGGLLCCLELLLRRAGRDPQGSEATLLQGLGRRVFGNCQSFWSYLVPLLAYGEPRQAAALLATMRKVLRTVDSRALESDENEAGEPNSHDGLFLLFTGAPACFFTAVRAQEEEAVAAAVAPGAEPPSPASQQLLILMSCAACEWLPELSQSLSQLLLSNRMASPALLSVLLMWLPLLAGRCGLQQPCATADRSLLGDDAGDGASGSGEAAGDGGWRALLIEEMGAVPLLDASLRMVPRAAELQPESRVPLLRSSLVAACCAVAAVSMTRGKPP</sequence>
<dbReference type="EMBL" id="LSYV01000030">
    <property type="protein sequence ID" value="KXZ48310.1"/>
    <property type="molecule type" value="Genomic_DNA"/>
</dbReference>
<feature type="region of interest" description="Disordered" evidence="1">
    <location>
        <begin position="294"/>
        <end position="323"/>
    </location>
</feature>
<evidence type="ECO:0000313" key="2">
    <source>
        <dbReference type="EMBL" id="KXZ48310.1"/>
    </source>
</evidence>
<organism evidence="2 3">
    <name type="scientific">Gonium pectorale</name>
    <name type="common">Green alga</name>
    <dbReference type="NCBI Taxonomy" id="33097"/>
    <lineage>
        <taxon>Eukaryota</taxon>
        <taxon>Viridiplantae</taxon>
        <taxon>Chlorophyta</taxon>
        <taxon>core chlorophytes</taxon>
        <taxon>Chlorophyceae</taxon>
        <taxon>CS clade</taxon>
        <taxon>Chlamydomonadales</taxon>
        <taxon>Volvocaceae</taxon>
        <taxon>Gonium</taxon>
    </lineage>
</organism>
<keyword evidence="3" id="KW-1185">Reference proteome</keyword>
<evidence type="ECO:0000256" key="1">
    <source>
        <dbReference type="SAM" id="MobiDB-lite"/>
    </source>
</evidence>
<dbReference type="AlphaFoldDB" id="A0A150GG49"/>
<proteinExistence type="predicted"/>